<feature type="non-terminal residue" evidence="2">
    <location>
        <position position="1"/>
    </location>
</feature>
<protein>
    <submittedName>
        <fullName evidence="2">Uncharacterized protein</fullName>
    </submittedName>
</protein>
<dbReference type="Proteomes" id="UP000678393">
    <property type="component" value="Unassembled WGS sequence"/>
</dbReference>
<feature type="region of interest" description="Disordered" evidence="1">
    <location>
        <begin position="114"/>
        <end position="144"/>
    </location>
</feature>
<dbReference type="OrthoDB" id="6145838at2759"/>
<reference evidence="2" key="1">
    <citation type="submission" date="2021-04" db="EMBL/GenBank/DDBJ databases">
        <authorList>
            <consortium name="Molecular Ecology Group"/>
        </authorList>
    </citation>
    <scope>NUCLEOTIDE SEQUENCE</scope>
</reference>
<evidence type="ECO:0000313" key="2">
    <source>
        <dbReference type="EMBL" id="CAG5128139.1"/>
    </source>
</evidence>
<dbReference type="EMBL" id="CAJHNH020002943">
    <property type="protein sequence ID" value="CAG5128139.1"/>
    <property type="molecule type" value="Genomic_DNA"/>
</dbReference>
<feature type="compositionally biased region" description="Low complexity" evidence="1">
    <location>
        <begin position="117"/>
        <end position="144"/>
    </location>
</feature>
<name>A0A8S3ZFV8_9EUPU</name>
<dbReference type="AlphaFoldDB" id="A0A8S3ZFV8"/>
<comment type="caution">
    <text evidence="2">The sequence shown here is derived from an EMBL/GenBank/DDBJ whole genome shotgun (WGS) entry which is preliminary data.</text>
</comment>
<gene>
    <name evidence="2" type="ORF">CUNI_LOCUS13697</name>
</gene>
<feature type="non-terminal residue" evidence="2">
    <location>
        <position position="144"/>
    </location>
</feature>
<sequence>MSLGDTVILNERRMTHSVIPVKQSSLPGLMRLPRRYDTDSVSVPVYSNHPTAIQPHCPENESVSERLKDLMQATLWLKQELILLRQHDILLKRQFFNIHHSITSLHPQKIVSNMIASTPSPSSPSSQQSSTFTTLVGTNTTVHH</sequence>
<proteinExistence type="predicted"/>
<organism evidence="2 3">
    <name type="scientific">Candidula unifasciata</name>
    <dbReference type="NCBI Taxonomy" id="100452"/>
    <lineage>
        <taxon>Eukaryota</taxon>
        <taxon>Metazoa</taxon>
        <taxon>Spiralia</taxon>
        <taxon>Lophotrochozoa</taxon>
        <taxon>Mollusca</taxon>
        <taxon>Gastropoda</taxon>
        <taxon>Heterobranchia</taxon>
        <taxon>Euthyneura</taxon>
        <taxon>Panpulmonata</taxon>
        <taxon>Eupulmonata</taxon>
        <taxon>Stylommatophora</taxon>
        <taxon>Helicina</taxon>
        <taxon>Helicoidea</taxon>
        <taxon>Geomitridae</taxon>
        <taxon>Candidula</taxon>
    </lineage>
</organism>
<accession>A0A8S3ZFV8</accession>
<evidence type="ECO:0000256" key="1">
    <source>
        <dbReference type="SAM" id="MobiDB-lite"/>
    </source>
</evidence>
<keyword evidence="3" id="KW-1185">Reference proteome</keyword>
<evidence type="ECO:0000313" key="3">
    <source>
        <dbReference type="Proteomes" id="UP000678393"/>
    </source>
</evidence>